<organism evidence="1 2">
    <name type="scientific">Faecalibacterium taiwanense</name>
    <dbReference type="NCBI Taxonomy" id="3030638"/>
    <lineage>
        <taxon>Bacteria</taxon>
        <taxon>Bacillati</taxon>
        <taxon>Bacillota</taxon>
        <taxon>Clostridia</taxon>
        <taxon>Eubacteriales</taxon>
        <taxon>Oscillospiraceae</taxon>
        <taxon>Faecalibacterium</taxon>
    </lineage>
</organism>
<dbReference type="Proteomes" id="UP001379600">
    <property type="component" value="Unassembled WGS sequence"/>
</dbReference>
<protein>
    <submittedName>
        <fullName evidence="1">DUF4417 domain-containing protein</fullName>
    </submittedName>
</protein>
<evidence type="ECO:0000313" key="1">
    <source>
        <dbReference type="EMBL" id="MEJ3690633.1"/>
    </source>
</evidence>
<sequence length="224" mass="25231">MGFSNERMRTGQLVNWFLLDGLELTPAGNPVTKALPLPFGVDHLIGFNELLTCRHPENAGVHFFLDDYQFERFWRQPQRYLDALAKCPLVLGPDFSLYTDFPAPIQHWNHYRNQLLTAWLQHNGVCAIPAASWSDEDSFHWCFDGISKGGAVAVSTVGCLVHKDASDGLMGGLKELIRQTEPSEILVYGKTSPAMAALLREHSIPWQAFPHNMATRIRAREEAQ</sequence>
<evidence type="ECO:0000313" key="2">
    <source>
        <dbReference type="Proteomes" id="UP001379600"/>
    </source>
</evidence>
<proteinExistence type="predicted"/>
<dbReference type="AlphaFoldDB" id="A0AB35XZE3"/>
<gene>
    <name evidence="1" type="ORF">WF787_05240</name>
</gene>
<dbReference type="RefSeq" id="WP_337678984.1">
    <property type="nucleotide sequence ID" value="NZ_JBBFKB010000102.1"/>
</dbReference>
<reference evidence="1 2" key="1">
    <citation type="submission" date="2024-03" db="EMBL/GenBank/DDBJ databases">
        <authorList>
            <person name="Plomp N."/>
            <person name="Harmsen H.J."/>
        </authorList>
    </citation>
    <scope>NUCLEOTIDE SEQUENCE [LARGE SCALE GENOMIC DNA]</scope>
    <source>
        <strain evidence="1 2">HTF-76H</strain>
    </source>
</reference>
<dbReference type="InterPro" id="IPR025530">
    <property type="entry name" value="DUF4417"/>
</dbReference>
<keyword evidence="2" id="KW-1185">Reference proteome</keyword>
<accession>A0AB35XZE3</accession>
<dbReference type="EMBL" id="JBBFKC010000004">
    <property type="protein sequence ID" value="MEJ3690633.1"/>
    <property type="molecule type" value="Genomic_DNA"/>
</dbReference>
<comment type="caution">
    <text evidence="1">The sequence shown here is derived from an EMBL/GenBank/DDBJ whole genome shotgun (WGS) entry which is preliminary data.</text>
</comment>
<dbReference type="Pfam" id="PF14386">
    <property type="entry name" value="DUF4417"/>
    <property type="match status" value="1"/>
</dbReference>
<name>A0AB35XZE3_9FIRM</name>